<evidence type="ECO:0000256" key="3">
    <source>
        <dbReference type="ARBA" id="ARBA00022737"/>
    </source>
</evidence>
<dbReference type="PROSITE" id="PS00678">
    <property type="entry name" value="WD_REPEATS_1"/>
    <property type="match status" value="1"/>
</dbReference>
<keyword evidence="2 8" id="KW-0853">WD repeat</keyword>
<feature type="compositionally biased region" description="Polar residues" evidence="9">
    <location>
        <begin position="607"/>
        <end position="618"/>
    </location>
</feature>
<dbReference type="PROSITE" id="PS50082">
    <property type="entry name" value="WD_REPEATS_2"/>
    <property type="match status" value="1"/>
</dbReference>
<reference evidence="10 11" key="1">
    <citation type="journal article" date="2022" name="bioRxiv">
        <title>Genomics of Preaxostyla Flagellates Illuminates Evolutionary Transitions and the Path Towards Mitochondrial Loss.</title>
        <authorList>
            <person name="Novak L.V.F."/>
            <person name="Treitli S.C."/>
            <person name="Pyrih J."/>
            <person name="Halakuc P."/>
            <person name="Pipaliya S.V."/>
            <person name="Vacek V."/>
            <person name="Brzon O."/>
            <person name="Soukal P."/>
            <person name="Eme L."/>
            <person name="Dacks J.B."/>
            <person name="Karnkowska A."/>
            <person name="Elias M."/>
            <person name="Hampl V."/>
        </authorList>
    </citation>
    <scope>NUCLEOTIDE SEQUENCE [LARGE SCALE GENOMIC DNA]</scope>
    <source>
        <strain evidence="10">NAU3</strain>
        <tissue evidence="10">Gut</tissue>
    </source>
</reference>
<dbReference type="InterPro" id="IPR019775">
    <property type="entry name" value="WD40_repeat_CS"/>
</dbReference>
<comment type="caution">
    <text evidence="10">The sequence shown here is derived from an EMBL/GenBank/DDBJ whole genome shotgun (WGS) entry which is preliminary data.</text>
</comment>
<dbReference type="PANTHER" id="PTHR46042:SF1">
    <property type="entry name" value="DIPHTHINE METHYLTRANSFERASE"/>
    <property type="match status" value="1"/>
</dbReference>
<dbReference type="InterPro" id="IPR052415">
    <property type="entry name" value="Diphthine_MTase"/>
</dbReference>
<dbReference type="InterPro" id="IPR036322">
    <property type="entry name" value="WD40_repeat_dom_sf"/>
</dbReference>
<comment type="similarity">
    <text evidence="5">Belongs to the DPH7 family.</text>
</comment>
<dbReference type="Gene3D" id="2.130.10.10">
    <property type="entry name" value="YVTN repeat-like/Quinoprotein amine dehydrogenase"/>
    <property type="match status" value="1"/>
</dbReference>
<name>A0ABQ9XXA0_9EUKA</name>
<dbReference type="InterPro" id="IPR001680">
    <property type="entry name" value="WD40_rpt"/>
</dbReference>
<evidence type="ECO:0000256" key="6">
    <source>
        <dbReference type="ARBA" id="ARBA00039131"/>
    </source>
</evidence>
<evidence type="ECO:0000313" key="11">
    <source>
        <dbReference type="Proteomes" id="UP001281761"/>
    </source>
</evidence>
<dbReference type="InterPro" id="IPR015943">
    <property type="entry name" value="WD40/YVTN_repeat-like_dom_sf"/>
</dbReference>
<dbReference type="PANTHER" id="PTHR46042">
    <property type="entry name" value="DIPHTHINE METHYLTRANSFERASE"/>
    <property type="match status" value="1"/>
</dbReference>
<protein>
    <recommendedName>
        <fullName evidence="6">methylated diphthine methylhydrolase</fullName>
        <ecNumber evidence="6">3.1.1.97</ecNumber>
    </recommendedName>
</protein>
<dbReference type="EMBL" id="JARBJD010000059">
    <property type="protein sequence ID" value="KAK2956108.1"/>
    <property type="molecule type" value="Genomic_DNA"/>
</dbReference>
<dbReference type="Proteomes" id="UP001281761">
    <property type="component" value="Unassembled WGS sequence"/>
</dbReference>
<dbReference type="EC" id="3.1.1.97" evidence="6"/>
<evidence type="ECO:0000256" key="9">
    <source>
        <dbReference type="SAM" id="MobiDB-lite"/>
    </source>
</evidence>
<keyword evidence="10" id="KW-0808">Transferase</keyword>
<dbReference type="SMART" id="SM00320">
    <property type="entry name" value="WD40"/>
    <property type="match status" value="2"/>
</dbReference>
<organism evidence="10 11">
    <name type="scientific">Blattamonas nauphoetae</name>
    <dbReference type="NCBI Taxonomy" id="2049346"/>
    <lineage>
        <taxon>Eukaryota</taxon>
        <taxon>Metamonada</taxon>
        <taxon>Preaxostyla</taxon>
        <taxon>Oxymonadida</taxon>
        <taxon>Blattamonas</taxon>
    </lineage>
</organism>
<gene>
    <name evidence="10" type="ORF">BLNAU_8888</name>
</gene>
<evidence type="ECO:0000256" key="2">
    <source>
        <dbReference type="ARBA" id="ARBA00022574"/>
    </source>
</evidence>
<comment type="catalytic activity">
    <reaction evidence="7">
        <text>diphthine methyl ester-[translation elongation factor 2] + H2O = diphthine-[translation elongation factor 2] + methanol + H(+)</text>
        <dbReference type="Rhea" id="RHEA:42656"/>
        <dbReference type="Rhea" id="RHEA-COMP:10172"/>
        <dbReference type="Rhea" id="RHEA-COMP:10173"/>
        <dbReference type="ChEBI" id="CHEBI:15377"/>
        <dbReference type="ChEBI" id="CHEBI:15378"/>
        <dbReference type="ChEBI" id="CHEBI:17790"/>
        <dbReference type="ChEBI" id="CHEBI:79005"/>
        <dbReference type="ChEBI" id="CHEBI:82696"/>
        <dbReference type="EC" id="3.1.1.97"/>
    </reaction>
</comment>
<evidence type="ECO:0000256" key="7">
    <source>
        <dbReference type="ARBA" id="ARBA00047551"/>
    </source>
</evidence>
<feature type="region of interest" description="Disordered" evidence="9">
    <location>
        <begin position="593"/>
        <end position="677"/>
    </location>
</feature>
<dbReference type="Pfam" id="PF00400">
    <property type="entry name" value="WD40"/>
    <property type="match status" value="2"/>
</dbReference>
<feature type="repeat" description="WD" evidence="8">
    <location>
        <begin position="200"/>
        <end position="244"/>
    </location>
</feature>
<keyword evidence="10" id="KW-0489">Methyltransferase</keyword>
<evidence type="ECO:0000256" key="1">
    <source>
        <dbReference type="ARBA" id="ARBA00005156"/>
    </source>
</evidence>
<sequence>MSLSNVYQAERQSNSLFNLTLDTAEPVDAIEFCPFKPYQHVAAIATYLLNKETQQKSGGIHGYSVSILDTTIHAAQIPNVLNDAILDIKWAPAPVLGWFQQPLSPILAGSGNRTGISLIRLTNSAPVDADPQFSFQDLTEDRSRFFKTEKDHLCLSVDWEKVVTTSSPRLVTSMSSGFLSVASVSLISPDKASLTPEYFWRGHEYDAWTAMFANSGTHQNVIVSGGDDCILKIWDLRMIESVRAAESEGEDEEELYWGRETLQQPSLLNRNEHTVGVTCMCQDEWNDQQFFTGSFDGIIRLWDYRNISQPISRTTARDGVWRLKCLKSEDEETTQTTRRILAACTHSGTASIFREVGDVLEEEFVHEGHKSMTYGADYCRDQSLNLSAVSDILRDPVQLPPQRPRPKTQISEEERQMNSYQDHLRETRELKRQQMFAEQYQQNEIDRQEREVRKEIKTHKFNQHIANLEAERLSFVRDTARTVAVALNDHASYQHMLNKDWNSRVYNPIQNQILSAFEEDENLEDTEQNVSYSESLHAHRDVAPMRSSQEPNFVFSQRNIRYKPPSNGHDPIFAKGVDIQEEYSVFPLKNPVECEPLENRGSRTRPHPNQSPRSSQGRNVALPPLKLSQIEPLRSSYAIPTTDRASNSQRMRHSFTGRSSKESSLTPKRTPRPKRPFYTTRDIERRSSPNKATILTAPAINGIDVDRINSIRDSYHFRTSQQLEAKQSRIHQAIGGRTLSANRRKKMNEGPVEINFLSKQAPVINEFYDRPPKPRPVNPVQESHIVFDFI</sequence>
<dbReference type="GO" id="GO:0032259">
    <property type="term" value="P:methylation"/>
    <property type="evidence" value="ECO:0007669"/>
    <property type="project" value="UniProtKB-KW"/>
</dbReference>
<keyword evidence="3" id="KW-0677">Repeat</keyword>
<evidence type="ECO:0000313" key="10">
    <source>
        <dbReference type="EMBL" id="KAK2956108.1"/>
    </source>
</evidence>
<keyword evidence="4" id="KW-0378">Hydrolase</keyword>
<evidence type="ECO:0000256" key="5">
    <source>
        <dbReference type="ARBA" id="ARBA00038092"/>
    </source>
</evidence>
<dbReference type="GO" id="GO:0008168">
    <property type="term" value="F:methyltransferase activity"/>
    <property type="evidence" value="ECO:0007669"/>
    <property type="project" value="UniProtKB-KW"/>
</dbReference>
<proteinExistence type="inferred from homology"/>
<accession>A0ABQ9XXA0</accession>
<evidence type="ECO:0000256" key="4">
    <source>
        <dbReference type="ARBA" id="ARBA00022801"/>
    </source>
</evidence>
<feature type="compositionally biased region" description="Polar residues" evidence="9">
    <location>
        <begin position="656"/>
        <end position="665"/>
    </location>
</feature>
<feature type="region of interest" description="Disordered" evidence="9">
    <location>
        <begin position="396"/>
        <end position="416"/>
    </location>
</feature>
<dbReference type="SUPFAM" id="SSF50978">
    <property type="entry name" value="WD40 repeat-like"/>
    <property type="match status" value="1"/>
</dbReference>
<keyword evidence="11" id="KW-1185">Reference proteome</keyword>
<evidence type="ECO:0000256" key="8">
    <source>
        <dbReference type="PROSITE-ProRule" id="PRU00221"/>
    </source>
</evidence>
<comment type="pathway">
    <text evidence="1">Protein modification; peptidyl-diphthamide biosynthesis.</text>
</comment>